<dbReference type="Gene3D" id="3.90.850.10">
    <property type="entry name" value="Fumarylacetoacetase-like, C-terminal domain"/>
    <property type="match status" value="1"/>
</dbReference>
<sequence>MAAVASFVKHGKKIVAIGRNYADHVKELNNTVPKEPFFFLKPTSSYLQSGGKVEIPAGITAHHEVELGLVIGKGGRDITQANADAHIAGYSESRSLRAEPSRRFTDSLPLSALAVDMTARNLQEEVKKKGLPWSAVKGFDTFTPIGPFVPKSLVADPHGLNISLKINGAIKQSGKTGDMIFRIPRLIEHVSSIMTLEEGDLILTGTPSGIGRIVSGDKIECALTDLEGKELAALEFTAIDRAGGYHYQSSA</sequence>
<keyword evidence="2" id="KW-0479">Metal-binding</keyword>
<feature type="domain" description="Fumarylacetoacetase-like C-terminal" evidence="3">
    <location>
        <begin position="112"/>
        <end position="226"/>
    </location>
</feature>
<evidence type="ECO:0000313" key="5">
    <source>
        <dbReference type="Proteomes" id="UP000076532"/>
    </source>
</evidence>
<dbReference type="PANTHER" id="PTHR11820:SF7">
    <property type="entry name" value="ACYLPYRUVASE FAHD1, MITOCHONDRIAL"/>
    <property type="match status" value="1"/>
</dbReference>
<dbReference type="AlphaFoldDB" id="A0A166GHU8"/>
<dbReference type="Proteomes" id="UP000076532">
    <property type="component" value="Unassembled WGS sequence"/>
</dbReference>
<dbReference type="EMBL" id="KV417578">
    <property type="protein sequence ID" value="KZP17849.1"/>
    <property type="molecule type" value="Genomic_DNA"/>
</dbReference>
<dbReference type="Pfam" id="PF01557">
    <property type="entry name" value="FAA_hydrolase"/>
    <property type="match status" value="2"/>
</dbReference>
<dbReference type="PANTHER" id="PTHR11820">
    <property type="entry name" value="ACYLPYRUVASE"/>
    <property type="match status" value="1"/>
</dbReference>
<evidence type="ECO:0000256" key="1">
    <source>
        <dbReference type="ARBA" id="ARBA00010211"/>
    </source>
</evidence>
<comment type="similarity">
    <text evidence="1">Belongs to the FAH family.</text>
</comment>
<protein>
    <recommendedName>
        <fullName evidence="3">Fumarylacetoacetase-like C-terminal domain-containing protein</fullName>
    </recommendedName>
</protein>
<dbReference type="SUPFAM" id="SSF56529">
    <property type="entry name" value="FAH"/>
    <property type="match status" value="1"/>
</dbReference>
<dbReference type="OrthoDB" id="74910at2759"/>
<dbReference type="InterPro" id="IPR011234">
    <property type="entry name" value="Fumarylacetoacetase-like_C"/>
</dbReference>
<organism evidence="4 5">
    <name type="scientific">Athelia psychrophila</name>
    <dbReference type="NCBI Taxonomy" id="1759441"/>
    <lineage>
        <taxon>Eukaryota</taxon>
        <taxon>Fungi</taxon>
        <taxon>Dikarya</taxon>
        <taxon>Basidiomycota</taxon>
        <taxon>Agaricomycotina</taxon>
        <taxon>Agaricomycetes</taxon>
        <taxon>Agaricomycetidae</taxon>
        <taxon>Atheliales</taxon>
        <taxon>Atheliaceae</taxon>
        <taxon>Athelia</taxon>
    </lineage>
</organism>
<evidence type="ECO:0000259" key="3">
    <source>
        <dbReference type="Pfam" id="PF01557"/>
    </source>
</evidence>
<dbReference type="GO" id="GO:0018773">
    <property type="term" value="F:acetylpyruvate hydrolase activity"/>
    <property type="evidence" value="ECO:0007669"/>
    <property type="project" value="TreeGrafter"/>
</dbReference>
<reference evidence="4 5" key="1">
    <citation type="journal article" date="2016" name="Mol. Biol. Evol.">
        <title>Comparative Genomics of Early-Diverging Mushroom-Forming Fungi Provides Insights into the Origins of Lignocellulose Decay Capabilities.</title>
        <authorList>
            <person name="Nagy L.G."/>
            <person name="Riley R."/>
            <person name="Tritt A."/>
            <person name="Adam C."/>
            <person name="Daum C."/>
            <person name="Floudas D."/>
            <person name="Sun H."/>
            <person name="Yadav J.S."/>
            <person name="Pangilinan J."/>
            <person name="Larsson K.H."/>
            <person name="Matsuura K."/>
            <person name="Barry K."/>
            <person name="Labutti K."/>
            <person name="Kuo R."/>
            <person name="Ohm R.A."/>
            <person name="Bhattacharya S.S."/>
            <person name="Shirouzu T."/>
            <person name="Yoshinaga Y."/>
            <person name="Martin F.M."/>
            <person name="Grigoriev I.V."/>
            <person name="Hibbett D.S."/>
        </authorList>
    </citation>
    <scope>NUCLEOTIDE SEQUENCE [LARGE SCALE GENOMIC DNA]</scope>
    <source>
        <strain evidence="4 5">CBS 109695</strain>
    </source>
</reference>
<feature type="domain" description="Fumarylacetoacetase-like C-terminal" evidence="3">
    <location>
        <begin position="13"/>
        <end position="90"/>
    </location>
</feature>
<dbReference type="GO" id="GO:0005739">
    <property type="term" value="C:mitochondrion"/>
    <property type="evidence" value="ECO:0007669"/>
    <property type="project" value="TreeGrafter"/>
</dbReference>
<gene>
    <name evidence="4" type="ORF">FIBSPDRAFT_792623</name>
</gene>
<dbReference type="InterPro" id="IPR036663">
    <property type="entry name" value="Fumarylacetoacetase_C_sf"/>
</dbReference>
<keyword evidence="5" id="KW-1185">Reference proteome</keyword>
<proteinExistence type="inferred from homology"/>
<dbReference type="GO" id="GO:0046872">
    <property type="term" value="F:metal ion binding"/>
    <property type="evidence" value="ECO:0007669"/>
    <property type="project" value="UniProtKB-KW"/>
</dbReference>
<dbReference type="STRING" id="436010.A0A166GHU8"/>
<evidence type="ECO:0000256" key="2">
    <source>
        <dbReference type="ARBA" id="ARBA00022723"/>
    </source>
</evidence>
<evidence type="ECO:0000313" key="4">
    <source>
        <dbReference type="EMBL" id="KZP17849.1"/>
    </source>
</evidence>
<accession>A0A166GHU8</accession>
<name>A0A166GHU8_9AGAM</name>